<proteinExistence type="predicted"/>
<gene>
    <name evidence="1" type="ORF">AMELA_G00204480</name>
</gene>
<keyword evidence="2" id="KW-1185">Reference proteome</keyword>
<evidence type="ECO:0000313" key="1">
    <source>
        <dbReference type="EMBL" id="KAF4077124.1"/>
    </source>
</evidence>
<dbReference type="Proteomes" id="UP000593565">
    <property type="component" value="Unassembled WGS sequence"/>
</dbReference>
<organism evidence="1 2">
    <name type="scientific">Ameiurus melas</name>
    <name type="common">Black bullhead</name>
    <name type="synonym">Silurus melas</name>
    <dbReference type="NCBI Taxonomy" id="219545"/>
    <lineage>
        <taxon>Eukaryota</taxon>
        <taxon>Metazoa</taxon>
        <taxon>Chordata</taxon>
        <taxon>Craniata</taxon>
        <taxon>Vertebrata</taxon>
        <taxon>Euteleostomi</taxon>
        <taxon>Actinopterygii</taxon>
        <taxon>Neopterygii</taxon>
        <taxon>Teleostei</taxon>
        <taxon>Ostariophysi</taxon>
        <taxon>Siluriformes</taxon>
        <taxon>Ictaluridae</taxon>
        <taxon>Ameiurus</taxon>
    </lineage>
</organism>
<sequence>MSKSPLPFTCSLSITLTDPALSCPSPSLLQLFRQERCVATSISSGGEISRLIKQRDQKTGEYRHRIFLQYPTWQDDEASVHKRALEMMVMVMVVVMEKRRRIMNRSRTTTRLYTWMH</sequence>
<name>A0A7J6A2N3_AMEME</name>
<comment type="caution">
    <text evidence="1">The sequence shown here is derived from an EMBL/GenBank/DDBJ whole genome shotgun (WGS) entry which is preliminary data.</text>
</comment>
<reference evidence="1 2" key="1">
    <citation type="submission" date="2020-02" db="EMBL/GenBank/DDBJ databases">
        <title>A chromosome-scale genome assembly of the black bullhead catfish (Ameiurus melas).</title>
        <authorList>
            <person name="Wen M."/>
            <person name="Zham M."/>
            <person name="Cabau C."/>
            <person name="Klopp C."/>
            <person name="Donnadieu C."/>
            <person name="Roques C."/>
            <person name="Bouchez O."/>
            <person name="Lampietro C."/>
            <person name="Jouanno E."/>
            <person name="Herpin A."/>
            <person name="Louis A."/>
            <person name="Berthelot C."/>
            <person name="Parey E."/>
            <person name="Roest-Crollius H."/>
            <person name="Braasch I."/>
            <person name="Postlethwait J."/>
            <person name="Robinson-Rechavi M."/>
            <person name="Echchiki A."/>
            <person name="Begum T."/>
            <person name="Montfort J."/>
            <person name="Schartl M."/>
            <person name="Bobe J."/>
            <person name="Guiguen Y."/>
        </authorList>
    </citation>
    <scope>NUCLEOTIDE SEQUENCE [LARGE SCALE GENOMIC DNA]</scope>
    <source>
        <strain evidence="1">M_S1</strain>
        <tissue evidence="1">Blood</tissue>
    </source>
</reference>
<accession>A0A7J6A2N3</accession>
<dbReference type="AlphaFoldDB" id="A0A7J6A2N3"/>
<evidence type="ECO:0000313" key="2">
    <source>
        <dbReference type="Proteomes" id="UP000593565"/>
    </source>
</evidence>
<protein>
    <submittedName>
        <fullName evidence="1">Uncharacterized protein</fullName>
    </submittedName>
</protein>
<dbReference type="EMBL" id="JAAGNN010000018">
    <property type="protein sequence ID" value="KAF4077124.1"/>
    <property type="molecule type" value="Genomic_DNA"/>
</dbReference>